<keyword evidence="6 11" id="KW-0798">TonB box</keyword>
<dbReference type="InterPro" id="IPR039426">
    <property type="entry name" value="TonB-dep_rcpt-like"/>
</dbReference>
<keyword evidence="18" id="KW-1185">Reference proteome</keyword>
<dbReference type="InterPro" id="IPR037066">
    <property type="entry name" value="Plug_dom_sf"/>
</dbReference>
<dbReference type="PANTHER" id="PTHR47234">
    <property type="match status" value="1"/>
</dbReference>
<feature type="chain" id="PRO_5044618070" evidence="12">
    <location>
        <begin position="23"/>
        <end position="961"/>
    </location>
</feature>
<accession>A0A562Q094</accession>
<feature type="domain" description="TonB-dependent receptor-like beta-barrel" evidence="13">
    <location>
        <begin position="365"/>
        <end position="925"/>
    </location>
</feature>
<dbReference type="RefSeq" id="WP_145873746.1">
    <property type="nucleotide sequence ID" value="NZ_CP046904.1"/>
</dbReference>
<evidence type="ECO:0000256" key="1">
    <source>
        <dbReference type="ARBA" id="ARBA00004571"/>
    </source>
</evidence>
<reference evidence="15 18" key="3">
    <citation type="submission" date="2019-12" db="EMBL/GenBank/DDBJ databases">
        <title>Draft Genome Sequences of Six Type Strains of the Genus Massilia.</title>
        <authorList>
            <person name="Miess H."/>
            <person name="Frediansyah A."/>
            <person name="Goeker M."/>
            <person name="Gross H."/>
        </authorList>
    </citation>
    <scope>NUCLEOTIDE SEQUENCE [LARGE SCALE GENOMIC DNA]</scope>
    <source>
        <strain evidence="15 18">DSM 26639</strain>
    </source>
</reference>
<comment type="similarity">
    <text evidence="2 10 11">Belongs to the TonB-dependent receptor family.</text>
</comment>
<dbReference type="Proteomes" id="UP000315112">
    <property type="component" value="Unassembled WGS sequence"/>
</dbReference>
<keyword evidence="8 16" id="KW-0675">Receptor</keyword>
<comment type="subcellular location">
    <subcellularLocation>
        <location evidence="1 10">Cell outer membrane</location>
        <topology evidence="1 10">Multi-pass membrane protein</topology>
    </subcellularLocation>
</comment>
<evidence type="ECO:0000256" key="2">
    <source>
        <dbReference type="ARBA" id="ARBA00009810"/>
    </source>
</evidence>
<gene>
    <name evidence="15" type="ORF">GO485_04290</name>
    <name evidence="16" type="ORF">IP92_01341</name>
</gene>
<dbReference type="OrthoDB" id="8530571at2"/>
<evidence type="ECO:0000313" key="17">
    <source>
        <dbReference type="Proteomes" id="UP000315112"/>
    </source>
</evidence>
<evidence type="ECO:0000256" key="6">
    <source>
        <dbReference type="ARBA" id="ARBA00023077"/>
    </source>
</evidence>
<protein>
    <submittedName>
        <fullName evidence="16">Iron complex outermembrane receptor protein</fullName>
    </submittedName>
    <submittedName>
        <fullName evidence="15">TonB-dependent receptor</fullName>
    </submittedName>
</protein>
<keyword evidence="7 10" id="KW-0472">Membrane</keyword>
<reference evidence="16 17" key="1">
    <citation type="journal article" date="2015" name="Stand. Genomic Sci.">
        <title>Genomic Encyclopedia of Bacterial and Archaeal Type Strains, Phase III: the genomes of soil and plant-associated and newly described type strains.</title>
        <authorList>
            <person name="Whitman W.B."/>
            <person name="Woyke T."/>
            <person name="Klenk H.P."/>
            <person name="Zhou Y."/>
            <person name="Lilburn T.G."/>
            <person name="Beck B.J."/>
            <person name="De Vos P."/>
            <person name="Vandamme P."/>
            <person name="Eisen J.A."/>
            <person name="Garrity G."/>
            <person name="Hugenholtz P."/>
            <person name="Kyrpides N.C."/>
        </authorList>
    </citation>
    <scope>NUCLEOTIDE SEQUENCE [LARGE SCALE GENOMIC DNA]</scope>
    <source>
        <strain evidence="16 17">CGMCC 1.10685</strain>
    </source>
</reference>
<evidence type="ECO:0000256" key="10">
    <source>
        <dbReference type="PROSITE-ProRule" id="PRU01360"/>
    </source>
</evidence>
<evidence type="ECO:0000256" key="5">
    <source>
        <dbReference type="ARBA" id="ARBA00022692"/>
    </source>
</evidence>
<sequence>MHQRTKTAAAVALALHSYAALAQQAASDTPARVEITGSRIRQVDLETAQPVLKVTAEQIQSTGLVTVGDILNQLTAAAPPAFSKGATLTSNREMGGQFIDMRNLGSERLLVLVDGKRWTQTVDGYTDLSTVPSSMIERIEVLKDGASAIYGSDAIAGVVNIILKKRLDGGQLSIYKGQNKSGDGDNEDFSLSYGVNGDKGSLMFGLTHSSQGTVWAKDRAITSTTYGPDHATDGLGVGEFGRITAVGPTGASVTSAAAGGFNKYLNHTGTWANPGTGSASNNIANYHDYVSTNGDDKYNSTSQMMFQAPVRLTSIFTKGTLELPNDMHFSTTAMFAERTSSTQNAGYPLNSLTKSNYPVYVDADSYYNPYGNQALGAGNGQDLFFYRRLVEVPRVTENRNQTLHVDATLSGAFNALGHEWNWDVGYNHSQVRGTTHSTGNINLINLKNALGPSFMNASGVVQCGTAASPIPLSQCVPFDILGGPGASTQAGLDYIMSVGQGTYGSTVNSATANVTGELFTLPAGAVGIAAGLEHRSVSGYDEPGQFEQSGYSTDLAAYSTIGKYTVKEAYIEANVPLVKDVFLVKSLSLDLASRYSDYSNFGSTTNSKVSFMWKPVDDLLARGTWAQGFRAPALGDTFGGGSQSYDTYLDICDSRYGQAATNPAVASSCAAAGVPATFRQVNATGAYITSTGGSQTPYAFDTGVGNGNLRPETATTKTLGLVWSPSFVKGLTTSLDWFKIHVDDRITSVSVKYTLEQCYLYGVQAFCDNIKRDSTGQITSLSRGNMNLGALETEGLDLGLQYRFPRSQYGQFNLRSDTTWVKSYKIKSTADSDWVSYVGEYGYNRLKSNLSLDWTRGNWNATYTMRYQSAVKDECWDTDVECSNPEGEASFGTGYNRLGSLTYSDLSVGYATAWKGKIIVGINNLFDKAPRITYSGQSSGTSVDPNLPLERFFYVRYNQAF</sequence>
<evidence type="ECO:0000256" key="4">
    <source>
        <dbReference type="ARBA" id="ARBA00022452"/>
    </source>
</evidence>
<evidence type="ECO:0000256" key="7">
    <source>
        <dbReference type="ARBA" id="ARBA00023136"/>
    </source>
</evidence>
<evidence type="ECO:0000256" key="12">
    <source>
        <dbReference type="SAM" id="SignalP"/>
    </source>
</evidence>
<evidence type="ECO:0000259" key="14">
    <source>
        <dbReference type="Pfam" id="PF07715"/>
    </source>
</evidence>
<name>A0A562Q094_9BURK</name>
<dbReference type="Gene3D" id="2.170.130.10">
    <property type="entry name" value="TonB-dependent receptor, plug domain"/>
    <property type="match status" value="1"/>
</dbReference>
<dbReference type="SUPFAM" id="SSF56935">
    <property type="entry name" value="Porins"/>
    <property type="match status" value="1"/>
</dbReference>
<evidence type="ECO:0000313" key="16">
    <source>
        <dbReference type="EMBL" id="TWI50112.1"/>
    </source>
</evidence>
<keyword evidence="9 10" id="KW-0998">Cell outer membrane</keyword>
<dbReference type="Gene3D" id="2.40.170.20">
    <property type="entry name" value="TonB-dependent receptor, beta-barrel domain"/>
    <property type="match status" value="1"/>
</dbReference>
<evidence type="ECO:0000256" key="11">
    <source>
        <dbReference type="RuleBase" id="RU003357"/>
    </source>
</evidence>
<feature type="domain" description="TonB-dependent receptor plug" evidence="14">
    <location>
        <begin position="46"/>
        <end position="158"/>
    </location>
</feature>
<proteinExistence type="inferred from homology"/>
<keyword evidence="3 10" id="KW-0813">Transport</keyword>
<evidence type="ECO:0000256" key="8">
    <source>
        <dbReference type="ARBA" id="ARBA00023170"/>
    </source>
</evidence>
<dbReference type="AlphaFoldDB" id="A0A562Q094"/>
<dbReference type="EMBL" id="VLKW01000002">
    <property type="protein sequence ID" value="TWI50112.1"/>
    <property type="molecule type" value="Genomic_DNA"/>
</dbReference>
<dbReference type="Pfam" id="PF07715">
    <property type="entry name" value="Plug"/>
    <property type="match status" value="1"/>
</dbReference>
<feature type="signal peptide" evidence="12">
    <location>
        <begin position="1"/>
        <end position="22"/>
    </location>
</feature>
<organism evidence="16 17">
    <name type="scientific">Pseudoduganella flava</name>
    <dbReference type="NCBI Taxonomy" id="871742"/>
    <lineage>
        <taxon>Bacteria</taxon>
        <taxon>Pseudomonadati</taxon>
        <taxon>Pseudomonadota</taxon>
        <taxon>Betaproteobacteria</taxon>
        <taxon>Burkholderiales</taxon>
        <taxon>Oxalobacteraceae</taxon>
        <taxon>Telluria group</taxon>
        <taxon>Pseudoduganella</taxon>
    </lineage>
</organism>
<evidence type="ECO:0000313" key="18">
    <source>
        <dbReference type="Proteomes" id="UP000437862"/>
    </source>
</evidence>
<dbReference type="InterPro" id="IPR000531">
    <property type="entry name" value="Beta-barrel_TonB"/>
</dbReference>
<dbReference type="PANTHER" id="PTHR47234:SF2">
    <property type="entry name" value="TONB-DEPENDENT RECEPTOR"/>
    <property type="match status" value="1"/>
</dbReference>
<evidence type="ECO:0000259" key="13">
    <source>
        <dbReference type="Pfam" id="PF00593"/>
    </source>
</evidence>
<dbReference type="Pfam" id="PF00593">
    <property type="entry name" value="TonB_dep_Rec_b-barrel"/>
    <property type="match status" value="1"/>
</dbReference>
<dbReference type="InterPro" id="IPR036942">
    <property type="entry name" value="Beta-barrel_TonB_sf"/>
</dbReference>
<dbReference type="InterPro" id="IPR012910">
    <property type="entry name" value="Plug_dom"/>
</dbReference>
<keyword evidence="4 10" id="KW-1134">Transmembrane beta strand</keyword>
<evidence type="ECO:0000256" key="9">
    <source>
        <dbReference type="ARBA" id="ARBA00023237"/>
    </source>
</evidence>
<keyword evidence="12" id="KW-0732">Signal</keyword>
<reference evidence="16" key="2">
    <citation type="submission" date="2019-07" db="EMBL/GenBank/DDBJ databases">
        <authorList>
            <person name="Whitman W."/>
            <person name="Huntemann M."/>
            <person name="Clum A."/>
            <person name="Pillay M."/>
            <person name="Palaniappan K."/>
            <person name="Varghese N."/>
            <person name="Mikhailova N."/>
            <person name="Stamatis D."/>
            <person name="Reddy T."/>
            <person name="Daum C."/>
            <person name="Shapiro N."/>
            <person name="Ivanova N."/>
            <person name="Kyrpides N."/>
            <person name="Woyke T."/>
        </authorList>
    </citation>
    <scope>NUCLEOTIDE SEQUENCE</scope>
    <source>
        <strain evidence="16">CGMCC 1.10685</strain>
    </source>
</reference>
<dbReference type="Proteomes" id="UP000437862">
    <property type="component" value="Chromosome"/>
</dbReference>
<dbReference type="PROSITE" id="PS52016">
    <property type="entry name" value="TONB_DEPENDENT_REC_3"/>
    <property type="match status" value="1"/>
</dbReference>
<keyword evidence="5 10" id="KW-0812">Transmembrane</keyword>
<evidence type="ECO:0000313" key="15">
    <source>
        <dbReference type="EMBL" id="QGZ38347.1"/>
    </source>
</evidence>
<dbReference type="EMBL" id="CP046904">
    <property type="protein sequence ID" value="QGZ38347.1"/>
    <property type="molecule type" value="Genomic_DNA"/>
</dbReference>
<dbReference type="GO" id="GO:0009279">
    <property type="term" value="C:cell outer membrane"/>
    <property type="evidence" value="ECO:0007669"/>
    <property type="project" value="UniProtKB-SubCell"/>
</dbReference>
<evidence type="ECO:0000256" key="3">
    <source>
        <dbReference type="ARBA" id="ARBA00022448"/>
    </source>
</evidence>